<reference evidence="2" key="2">
    <citation type="submission" date="2024-06" db="EMBL/GenBank/DDBJ databases">
        <title>Caproicibacterium argilliputei sp. nov, a novel caproic acid producing anaerobic bacterium isolated from pit mud.</title>
        <authorList>
            <person name="Xia S."/>
        </authorList>
    </citation>
    <scope>NUCLEOTIDE SEQUENCE</scope>
    <source>
        <strain evidence="2">ZCY20-5</strain>
    </source>
</reference>
<dbReference type="EMBL" id="CP135996">
    <property type="protein sequence ID" value="WOC31905.1"/>
    <property type="molecule type" value="Genomic_DNA"/>
</dbReference>
<sequence length="300" mass="33478">MANIYCCICGKQLKKIAVNKFLIKGREFVCFDCVKKAGHNPFTWAGNLQTTSDDIRAEITMNERGDGTAPKEKQLHGYVPPVSSHFEKTSTSYDVGNAESATSSQIVTSIPHKIEVPKAVQKYLQIDCRNLWYVTPKLFKEPVKHHIEDIISFELLEDGNTVIKGGLGGAVAGGLLFGGVGAVVGSAASKRKVHETCRSLRIKITVCDVKHPTEYIDLLTMGSIDKSSWSYRNLMQRAQEIISTLQVLQDAANKEKKRTVQYAPVQNMSAADEIMKFKKLLDNGIITREEFEEQKRKLLK</sequence>
<dbReference type="InterPro" id="IPR018649">
    <property type="entry name" value="SHOCT"/>
</dbReference>
<dbReference type="RefSeq" id="WP_275844720.1">
    <property type="nucleotide sequence ID" value="NZ_CP135996.1"/>
</dbReference>
<dbReference type="Proteomes" id="UP001300604">
    <property type="component" value="Chromosome"/>
</dbReference>
<feature type="domain" description="SHOCT" evidence="1">
    <location>
        <begin position="272"/>
        <end position="299"/>
    </location>
</feature>
<dbReference type="AlphaFoldDB" id="A0AA97H1N4"/>
<proteinExistence type="predicted"/>
<organism evidence="2 3">
    <name type="scientific">Caproicibacterium argilliputei</name>
    <dbReference type="NCBI Taxonomy" id="3030016"/>
    <lineage>
        <taxon>Bacteria</taxon>
        <taxon>Bacillati</taxon>
        <taxon>Bacillota</taxon>
        <taxon>Clostridia</taxon>
        <taxon>Eubacteriales</taxon>
        <taxon>Oscillospiraceae</taxon>
        <taxon>Caproicibacterium</taxon>
    </lineage>
</organism>
<keyword evidence="3" id="KW-1185">Reference proteome</keyword>
<reference evidence="2" key="1">
    <citation type="submission" date="2023-09" db="EMBL/GenBank/DDBJ databases">
        <authorList>
            <person name="Zeng C."/>
        </authorList>
    </citation>
    <scope>NUCLEOTIDE SEQUENCE</scope>
    <source>
        <strain evidence="2">ZCY20-5</strain>
    </source>
</reference>
<evidence type="ECO:0000259" key="1">
    <source>
        <dbReference type="Pfam" id="PF09851"/>
    </source>
</evidence>
<evidence type="ECO:0000313" key="3">
    <source>
        <dbReference type="Proteomes" id="UP001300604"/>
    </source>
</evidence>
<evidence type="ECO:0000313" key="2">
    <source>
        <dbReference type="EMBL" id="WOC31905.1"/>
    </source>
</evidence>
<accession>A0AA97H1N4</accession>
<dbReference type="KEGG" id="carl:PXC00_12005"/>
<gene>
    <name evidence="2" type="ORF">PXC00_12005</name>
</gene>
<name>A0AA97H1N4_9FIRM</name>
<dbReference type="Pfam" id="PF09851">
    <property type="entry name" value="SHOCT"/>
    <property type="match status" value="1"/>
</dbReference>
<protein>
    <submittedName>
        <fullName evidence="2">SHOCT domain-containing protein</fullName>
    </submittedName>
</protein>